<keyword evidence="2" id="KW-1185">Reference proteome</keyword>
<protein>
    <recommendedName>
        <fullName evidence="3">Trafficking protein particle complex subunit 11 C-terminal domain-containing protein</fullName>
    </recommendedName>
</protein>
<evidence type="ECO:0000313" key="1">
    <source>
        <dbReference type="EMBL" id="OHT05876.1"/>
    </source>
</evidence>
<sequence length="378" mass="42797">MKRDHIDESILSGMKFELVVPLDPLHCFDDIENCERRTWGVPGEVLHFFILTSASILQLDSLSFNVLVSRQRSMSRRTTLIYAPNFEINDNFIDSCETKTNHRFPTNEPFRLPDGRAVYPLTVKIPITMSATFSLEVFLPRKVQPIAKVELRSIQPFTVTFEQFSTAVSSIAKFNITTSLKSDVVKEIQLQSADVEFDTHPPNHEEDYLSHIRICKPSPFNCASHDDDNMSVIFSFIPLSEKGAVMLTNLTLHFMITWRVMNLEFTIIWEAKMENSSLGLAMLLPPITAKVNQTTTIPLRITNLKSPKKENLEIVFEGGPIQPVAERVKVPDLDVGSSATVNISLLPLSIGYHKFTFRAEDATSKIYPLFPTYISVVE</sequence>
<name>A0A1J4K840_9EUKA</name>
<dbReference type="GeneID" id="94839529"/>
<reference evidence="1" key="1">
    <citation type="submission" date="2016-10" db="EMBL/GenBank/DDBJ databases">
        <authorList>
            <person name="Benchimol M."/>
            <person name="Almeida L.G."/>
            <person name="Vasconcelos A.T."/>
            <person name="Perreira-Neves A."/>
            <person name="Rosa I.A."/>
            <person name="Tasca T."/>
            <person name="Bogo M.R."/>
            <person name="de Souza W."/>
        </authorList>
    </citation>
    <scope>NUCLEOTIDE SEQUENCE [LARGE SCALE GENOMIC DNA]</scope>
    <source>
        <strain evidence="1">K</strain>
    </source>
</reference>
<evidence type="ECO:0008006" key="3">
    <source>
        <dbReference type="Google" id="ProtNLM"/>
    </source>
</evidence>
<dbReference type="OrthoDB" id="10459632at2759"/>
<gene>
    <name evidence="1" type="ORF">TRFO_26230</name>
</gene>
<organism evidence="1 2">
    <name type="scientific">Tritrichomonas foetus</name>
    <dbReference type="NCBI Taxonomy" id="1144522"/>
    <lineage>
        <taxon>Eukaryota</taxon>
        <taxon>Metamonada</taxon>
        <taxon>Parabasalia</taxon>
        <taxon>Tritrichomonadida</taxon>
        <taxon>Tritrichomonadidae</taxon>
        <taxon>Tritrichomonas</taxon>
    </lineage>
</organism>
<dbReference type="AlphaFoldDB" id="A0A1J4K840"/>
<dbReference type="EMBL" id="MLAK01000743">
    <property type="protein sequence ID" value="OHT05876.1"/>
    <property type="molecule type" value="Genomic_DNA"/>
</dbReference>
<dbReference type="VEuPathDB" id="TrichDB:TRFO_26230"/>
<proteinExistence type="predicted"/>
<evidence type="ECO:0000313" key="2">
    <source>
        <dbReference type="Proteomes" id="UP000179807"/>
    </source>
</evidence>
<comment type="caution">
    <text evidence="1">The sequence shown here is derived from an EMBL/GenBank/DDBJ whole genome shotgun (WGS) entry which is preliminary data.</text>
</comment>
<accession>A0A1J4K840</accession>
<dbReference type="Proteomes" id="UP000179807">
    <property type="component" value="Unassembled WGS sequence"/>
</dbReference>
<dbReference type="RefSeq" id="XP_068359012.1">
    <property type="nucleotide sequence ID" value="XM_068504825.1"/>
</dbReference>